<evidence type="ECO:0000256" key="3">
    <source>
        <dbReference type="ARBA" id="ARBA00022741"/>
    </source>
</evidence>
<evidence type="ECO:0000256" key="4">
    <source>
        <dbReference type="ARBA" id="ARBA00022840"/>
    </source>
</evidence>
<dbReference type="Pfam" id="PF00583">
    <property type="entry name" value="Acetyltransf_1"/>
    <property type="match status" value="1"/>
</dbReference>
<reference evidence="7 8" key="1">
    <citation type="submission" date="2018-10" db="EMBL/GenBank/DDBJ databases">
        <title>Comparative analysis of microorganisms from saline springs in Andes Mountain Range, Colombia.</title>
        <authorList>
            <person name="Rubin E."/>
        </authorList>
    </citation>
    <scope>NUCLEOTIDE SEQUENCE [LARGE SCALE GENOMIC DNA]</scope>
    <source>
        <strain evidence="7 8">USBA 36</strain>
    </source>
</reference>
<protein>
    <submittedName>
        <fullName evidence="7">Acetyltransferase</fullName>
    </submittedName>
</protein>
<dbReference type="Gene3D" id="3.40.50.261">
    <property type="entry name" value="Succinyl-CoA synthetase domains"/>
    <property type="match status" value="2"/>
</dbReference>
<dbReference type="InterPro" id="IPR036291">
    <property type="entry name" value="NAD(P)-bd_dom_sf"/>
</dbReference>
<comment type="similarity">
    <text evidence="5">In the N-terminal section; belongs to the acetate CoA ligase alpha subunit family.</text>
</comment>
<dbReference type="GO" id="GO:0005524">
    <property type="term" value="F:ATP binding"/>
    <property type="evidence" value="ECO:0007669"/>
    <property type="project" value="UniProtKB-KW"/>
</dbReference>
<sequence length="892" mass="95553">MSVRNLDYLFKPASVALIGASTRAGSVGAVVARNLFNAGFRGPVMPVNPHHRAVEGVLAYPDVAGLPVTPDLAVICTPPDSVPGLIADLGARGTRAAIVITAGLGADDGQGGTLRQAALDAAKPHLLRIVGPNCLGIMAPGAGLNASFAHIAPRAGDIAFVTQSGAMVTAVLDWAASRGIGFSQFVSLGDMADVDFGDMLDYLAADPATKAVLLYIEAVTDARKFMSAARACARLKPVIIIKAGRHAEGARAAASHTGALAGADAVYDAAFRRAGALRVYEMRELFDAVETLATARPPQGERLAILTNGGGPGVLATDALIDFEGTLADLAPATLAALDAALPATWSRGNPVDIIGDAPPARYAAALKALLADPNNDAVLVLNCPTAVADSTAVARAVIETAKESKRTLLTNWLGDPAAADARHLFTEQRIPTYHTPEQAVRGFMDLVRFRRNQALLMETPPSLPENFAPDRERAGTILRAVLEEGRDWLSESEAKQVLAAYQVPVVPTRIARTPAEAATHAEEMAGPVALKILSPDITHKSDAGGVALNLETSEETRQAAETMLATIRRRQPEARLEGFTVQPMIRRAHAHELIVGMVDDRQFGPVLLFGQGGTAVELLDDKALALPPLNMKLARETMEETRIIRLLRGYRDRPAADLDAIALTLIKISQLVCDFAEVAELDINPLLADEKGVIALDARIRVAQPARRGTARLAIRPYPQELEQEMVVRDGSRYAVRPIRPEDGPALQALFARLAPEDIRMRFFQPLKSLPLALAARLTQIDYDREMALIASPETSPEPGDEISAVVRISCDPDNERAEYAILVRSDLKGRGIGYGLMKLIIAQARQRGVREVFGDVLRENQPMLQLCRDLGFTAMESEEDPTLVRMVLPI</sequence>
<dbReference type="CDD" id="cd04301">
    <property type="entry name" value="NAT_SF"/>
    <property type="match status" value="1"/>
</dbReference>
<dbReference type="InterPro" id="IPR013815">
    <property type="entry name" value="ATP_grasp_subdomain_1"/>
</dbReference>
<accession>A0A420WFV4</accession>
<dbReference type="Gene3D" id="3.40.50.720">
    <property type="entry name" value="NAD(P)-binding Rossmann-like Domain"/>
    <property type="match status" value="1"/>
</dbReference>
<comment type="caution">
    <text evidence="7">The sequence shown here is derived from an EMBL/GenBank/DDBJ whole genome shotgun (WGS) entry which is preliminary data.</text>
</comment>
<evidence type="ECO:0000256" key="5">
    <source>
        <dbReference type="ARBA" id="ARBA00060888"/>
    </source>
</evidence>
<dbReference type="SUPFAM" id="SSF55729">
    <property type="entry name" value="Acyl-CoA N-acyltransferases (Nat)"/>
    <property type="match status" value="1"/>
</dbReference>
<dbReference type="InterPro" id="IPR032875">
    <property type="entry name" value="Succ_CoA_lig_flav_dom"/>
</dbReference>
<dbReference type="Pfam" id="PF13549">
    <property type="entry name" value="ATP-grasp_5"/>
    <property type="match status" value="1"/>
</dbReference>
<dbReference type="Gene3D" id="3.30.470.20">
    <property type="entry name" value="ATP-grasp fold, B domain"/>
    <property type="match status" value="1"/>
</dbReference>
<name>A0A420WFV4_9PROT</name>
<dbReference type="GO" id="GO:0006099">
    <property type="term" value="P:tricarboxylic acid cycle"/>
    <property type="evidence" value="ECO:0007669"/>
    <property type="project" value="UniProtKB-KW"/>
</dbReference>
<dbReference type="SUPFAM" id="SSF51735">
    <property type="entry name" value="NAD(P)-binding Rossmann-fold domains"/>
    <property type="match status" value="1"/>
</dbReference>
<dbReference type="Pfam" id="PF13607">
    <property type="entry name" value="Succ_CoA_lig"/>
    <property type="match status" value="1"/>
</dbReference>
<dbReference type="Proteomes" id="UP000277424">
    <property type="component" value="Unassembled WGS sequence"/>
</dbReference>
<dbReference type="AlphaFoldDB" id="A0A420WFV4"/>
<dbReference type="SUPFAM" id="SSF52210">
    <property type="entry name" value="Succinyl-CoA synthetase domains"/>
    <property type="match status" value="2"/>
</dbReference>
<dbReference type="Pfam" id="PF19045">
    <property type="entry name" value="Ligase_CoA_2"/>
    <property type="match status" value="1"/>
</dbReference>
<dbReference type="PANTHER" id="PTHR43334">
    <property type="entry name" value="ACETATE--COA LIGASE [ADP-FORMING]"/>
    <property type="match status" value="1"/>
</dbReference>
<evidence type="ECO:0000256" key="1">
    <source>
        <dbReference type="ARBA" id="ARBA00022532"/>
    </source>
</evidence>
<dbReference type="OrthoDB" id="9807426at2"/>
<dbReference type="Gene3D" id="3.30.1490.20">
    <property type="entry name" value="ATP-grasp fold, A domain"/>
    <property type="match status" value="1"/>
</dbReference>
<dbReference type="InterPro" id="IPR016181">
    <property type="entry name" value="Acyl_CoA_acyltransferase"/>
</dbReference>
<dbReference type="EMBL" id="RBIG01000002">
    <property type="protein sequence ID" value="RKQ69867.1"/>
    <property type="molecule type" value="Genomic_DNA"/>
</dbReference>
<dbReference type="Gene3D" id="3.40.630.30">
    <property type="match status" value="1"/>
</dbReference>
<evidence type="ECO:0000259" key="6">
    <source>
        <dbReference type="PROSITE" id="PS51186"/>
    </source>
</evidence>
<gene>
    <name evidence="7" type="ORF">BCL74_1801</name>
</gene>
<evidence type="ECO:0000313" key="8">
    <source>
        <dbReference type="Proteomes" id="UP000277424"/>
    </source>
</evidence>
<dbReference type="Pfam" id="PF13380">
    <property type="entry name" value="CoA_binding_2"/>
    <property type="match status" value="1"/>
</dbReference>
<dbReference type="PANTHER" id="PTHR43334:SF1">
    <property type="entry name" value="3-HYDROXYPROPIONATE--COA LIGASE [ADP-FORMING]"/>
    <property type="match status" value="1"/>
</dbReference>
<dbReference type="FunFam" id="3.30.1490.20:FF:000020">
    <property type="entry name" value="Protein lysine acetyltransferase"/>
    <property type="match status" value="1"/>
</dbReference>
<dbReference type="SMART" id="SM00881">
    <property type="entry name" value="CoA_binding"/>
    <property type="match status" value="1"/>
</dbReference>
<dbReference type="InterPro" id="IPR003781">
    <property type="entry name" value="CoA-bd"/>
</dbReference>
<evidence type="ECO:0000256" key="2">
    <source>
        <dbReference type="ARBA" id="ARBA00022598"/>
    </source>
</evidence>
<feature type="domain" description="N-acetyltransferase" evidence="6">
    <location>
        <begin position="735"/>
        <end position="892"/>
    </location>
</feature>
<keyword evidence="2" id="KW-0436">Ligase</keyword>
<dbReference type="SUPFAM" id="SSF56059">
    <property type="entry name" value="Glutathione synthetase ATP-binding domain-like"/>
    <property type="match status" value="1"/>
</dbReference>
<dbReference type="InterPro" id="IPR043938">
    <property type="entry name" value="Ligase_CoA_dom"/>
</dbReference>
<keyword evidence="3" id="KW-0547">Nucleotide-binding</keyword>
<dbReference type="InterPro" id="IPR000182">
    <property type="entry name" value="GNAT_dom"/>
</dbReference>
<evidence type="ECO:0000313" key="7">
    <source>
        <dbReference type="EMBL" id="RKQ69867.1"/>
    </source>
</evidence>
<dbReference type="InterPro" id="IPR051538">
    <property type="entry name" value="Acyl-CoA_Synth/Transferase"/>
</dbReference>
<keyword evidence="7" id="KW-0808">Transferase</keyword>
<organism evidence="7 8">
    <name type="scientific">Oceanibaculum indicum</name>
    <dbReference type="NCBI Taxonomy" id="526216"/>
    <lineage>
        <taxon>Bacteria</taxon>
        <taxon>Pseudomonadati</taxon>
        <taxon>Pseudomonadota</taxon>
        <taxon>Alphaproteobacteria</taxon>
        <taxon>Rhodospirillales</taxon>
        <taxon>Oceanibaculaceae</taxon>
        <taxon>Oceanibaculum</taxon>
    </lineage>
</organism>
<dbReference type="GO" id="GO:0043758">
    <property type="term" value="F:acetate-CoA ligase (ADP-forming) activity"/>
    <property type="evidence" value="ECO:0007669"/>
    <property type="project" value="InterPro"/>
</dbReference>
<dbReference type="RefSeq" id="WP_121219311.1">
    <property type="nucleotide sequence ID" value="NZ_RBIG01000002.1"/>
</dbReference>
<keyword evidence="4" id="KW-0067">ATP-binding</keyword>
<keyword evidence="1" id="KW-0816">Tricarboxylic acid cycle</keyword>
<dbReference type="InterPro" id="IPR016102">
    <property type="entry name" value="Succinyl-CoA_synth-like"/>
</dbReference>
<proteinExistence type="inferred from homology"/>
<dbReference type="GO" id="GO:0016747">
    <property type="term" value="F:acyltransferase activity, transferring groups other than amino-acyl groups"/>
    <property type="evidence" value="ECO:0007669"/>
    <property type="project" value="InterPro"/>
</dbReference>
<dbReference type="PROSITE" id="PS51186">
    <property type="entry name" value="GNAT"/>
    <property type="match status" value="1"/>
</dbReference>